<dbReference type="SUPFAM" id="SSF53850">
    <property type="entry name" value="Periplasmic binding protein-like II"/>
    <property type="match status" value="1"/>
</dbReference>
<dbReference type="Proteomes" id="UP001284601">
    <property type="component" value="Unassembled WGS sequence"/>
</dbReference>
<feature type="domain" description="Solute-binding protein family 5" evidence="2">
    <location>
        <begin position="87"/>
        <end position="446"/>
    </location>
</feature>
<evidence type="ECO:0000259" key="2">
    <source>
        <dbReference type="Pfam" id="PF00496"/>
    </source>
</evidence>
<keyword evidence="1" id="KW-0732">Signal</keyword>
<comment type="caution">
    <text evidence="3">The sequence shown here is derived from an EMBL/GenBank/DDBJ whole genome shotgun (WGS) entry which is preliminary data.</text>
</comment>
<dbReference type="InterPro" id="IPR000914">
    <property type="entry name" value="SBP_5_dom"/>
</dbReference>
<dbReference type="EMBL" id="JAWSTH010000086">
    <property type="protein sequence ID" value="MDW5597406.1"/>
    <property type="molecule type" value="Genomic_DNA"/>
</dbReference>
<evidence type="ECO:0000313" key="4">
    <source>
        <dbReference type="Proteomes" id="UP001284601"/>
    </source>
</evidence>
<evidence type="ECO:0000256" key="1">
    <source>
        <dbReference type="SAM" id="SignalP"/>
    </source>
</evidence>
<keyword evidence="4" id="KW-1185">Reference proteome</keyword>
<accession>A0ABU4HVP5</accession>
<name>A0ABU4HVP5_9ACTN</name>
<dbReference type="InterPro" id="IPR039424">
    <property type="entry name" value="SBP_5"/>
</dbReference>
<evidence type="ECO:0000313" key="3">
    <source>
        <dbReference type="EMBL" id="MDW5597406.1"/>
    </source>
</evidence>
<dbReference type="RefSeq" id="WP_318599870.1">
    <property type="nucleotide sequence ID" value="NZ_JAWSTH010000086.1"/>
</dbReference>
<dbReference type="CDD" id="cd00995">
    <property type="entry name" value="PBP2_NikA_DppA_OppA_like"/>
    <property type="match status" value="1"/>
</dbReference>
<dbReference type="PANTHER" id="PTHR30290">
    <property type="entry name" value="PERIPLASMIC BINDING COMPONENT OF ABC TRANSPORTER"/>
    <property type="match status" value="1"/>
</dbReference>
<dbReference type="InterPro" id="IPR030678">
    <property type="entry name" value="Peptide/Ni-bd"/>
</dbReference>
<dbReference type="PROSITE" id="PS51257">
    <property type="entry name" value="PROKAR_LIPOPROTEIN"/>
    <property type="match status" value="1"/>
</dbReference>
<dbReference type="Gene3D" id="3.40.190.10">
    <property type="entry name" value="Periplasmic binding protein-like II"/>
    <property type="match status" value="1"/>
</dbReference>
<dbReference type="Pfam" id="PF00496">
    <property type="entry name" value="SBP_bac_5"/>
    <property type="match status" value="1"/>
</dbReference>
<organism evidence="3 4">
    <name type="scientific">Conexibacter stalactiti</name>
    <dbReference type="NCBI Taxonomy" id="1940611"/>
    <lineage>
        <taxon>Bacteria</taxon>
        <taxon>Bacillati</taxon>
        <taxon>Actinomycetota</taxon>
        <taxon>Thermoleophilia</taxon>
        <taxon>Solirubrobacterales</taxon>
        <taxon>Conexibacteraceae</taxon>
        <taxon>Conexibacter</taxon>
    </lineage>
</organism>
<dbReference type="Gene3D" id="3.10.105.10">
    <property type="entry name" value="Dipeptide-binding Protein, Domain 3"/>
    <property type="match status" value="1"/>
</dbReference>
<dbReference type="PIRSF" id="PIRSF002741">
    <property type="entry name" value="MppA"/>
    <property type="match status" value="1"/>
</dbReference>
<proteinExistence type="predicted"/>
<reference evidence="3 4" key="2">
    <citation type="submission" date="2023-10" db="EMBL/GenBank/DDBJ databases">
        <authorList>
            <person name="Han X.F."/>
        </authorList>
    </citation>
    <scope>NUCLEOTIDE SEQUENCE [LARGE SCALE GENOMIC DNA]</scope>
    <source>
        <strain evidence="3 4">KCTC 39840</strain>
    </source>
</reference>
<feature type="chain" id="PRO_5045175345" evidence="1">
    <location>
        <begin position="20"/>
        <end position="537"/>
    </location>
</feature>
<reference evidence="4" key="1">
    <citation type="submission" date="2023-07" db="EMBL/GenBank/DDBJ databases">
        <title>Conexibacter stalactiti sp. nov., isolated from stalactites in a lava cave and emended description of the genus Conexibacter.</title>
        <authorList>
            <person name="Lee S.D."/>
        </authorList>
    </citation>
    <scope>NUCLEOTIDE SEQUENCE [LARGE SCALE GENOMIC DNA]</scope>
    <source>
        <strain evidence="4">KCTC 39840</strain>
    </source>
</reference>
<protein>
    <submittedName>
        <fullName evidence="3">ABC transporter substrate-binding protein</fullName>
    </submittedName>
</protein>
<gene>
    <name evidence="3" type="ORF">R7226_23865</name>
</gene>
<sequence length="537" mass="55792">MPGTRHAAAAAAVALLALASGCGSGGGSDSTSESTSRAEPAAGGTFTFALASDPGNLDPAMTPSSVARGMLSLAYDTLVFQREDGTIVSGLASRWKATPRSASFTLRDDVQCADGSRLTATDVADNVNFITDPRNRSPLLGVIVNPGVRARGDDAAGTVTVTSPQADGFLLTSVGNVFIVCRGGLDDHRSLARATNGTGPWQLTDAVPDDHYTFAPHRGYAWGPDGARLDGAGVPDEVNVRIVPNVTTTANLLLSGEVNVGDVTGPDAERLRDGFTTIDTIDTSGETWFNHAQGRPGADPVIREALTTGTNMTELGNVATGGNSQPSRGFITLQPNVCTGGDTVSGNLPAFDPDAAKALLEQAGWTEGADGVRSKGGRALEISFVYDAKGQDARTAGAELLASQWEELGAKVDLRALPEAQLNEQFFGTGAWDVAWANFTFNLPSQMVAFVSGPTPADGGANFPAIRNAQYSDAAARATGLVGKESCPVWAEAEVALLRGFDLVPMFDSVNRTYVKNAELTSVGGQIWGSSLRLLQG</sequence>
<feature type="signal peptide" evidence="1">
    <location>
        <begin position="1"/>
        <end position="19"/>
    </location>
</feature>